<keyword evidence="3" id="KW-0012">Acyltransferase</keyword>
<dbReference type="GO" id="GO:0016020">
    <property type="term" value="C:membrane"/>
    <property type="evidence" value="ECO:0007669"/>
    <property type="project" value="TreeGrafter"/>
</dbReference>
<accession>A0A927BGX4</accession>
<feature type="transmembrane region" description="Helical" evidence="1">
    <location>
        <begin position="172"/>
        <end position="189"/>
    </location>
</feature>
<proteinExistence type="predicted"/>
<feature type="transmembrane region" description="Helical" evidence="1">
    <location>
        <begin position="304"/>
        <end position="324"/>
    </location>
</feature>
<evidence type="ECO:0000256" key="1">
    <source>
        <dbReference type="SAM" id="Phobius"/>
    </source>
</evidence>
<feature type="transmembrane region" description="Helical" evidence="1">
    <location>
        <begin position="201"/>
        <end position="218"/>
    </location>
</feature>
<keyword evidence="3" id="KW-0808">Transferase</keyword>
<feature type="transmembrane region" description="Helical" evidence="1">
    <location>
        <begin position="37"/>
        <end position="59"/>
    </location>
</feature>
<dbReference type="GO" id="GO:0000271">
    <property type="term" value="P:polysaccharide biosynthetic process"/>
    <property type="evidence" value="ECO:0007669"/>
    <property type="project" value="TreeGrafter"/>
</dbReference>
<evidence type="ECO:0000259" key="2">
    <source>
        <dbReference type="Pfam" id="PF01757"/>
    </source>
</evidence>
<dbReference type="PANTHER" id="PTHR23028">
    <property type="entry name" value="ACETYLTRANSFERASE"/>
    <property type="match status" value="1"/>
</dbReference>
<keyword evidence="1" id="KW-1133">Transmembrane helix</keyword>
<organism evidence="3 4">
    <name type="scientific">Hymenobacter montanus</name>
    <dbReference type="NCBI Taxonomy" id="2771359"/>
    <lineage>
        <taxon>Bacteria</taxon>
        <taxon>Pseudomonadati</taxon>
        <taxon>Bacteroidota</taxon>
        <taxon>Cytophagia</taxon>
        <taxon>Cytophagales</taxon>
        <taxon>Hymenobacteraceae</taxon>
        <taxon>Hymenobacter</taxon>
    </lineage>
</organism>
<keyword evidence="4" id="KW-1185">Reference proteome</keyword>
<keyword evidence="1" id="KW-0812">Transmembrane</keyword>
<feature type="transmembrane region" description="Helical" evidence="1">
    <location>
        <begin position="148"/>
        <end position="166"/>
    </location>
</feature>
<reference evidence="3" key="1">
    <citation type="submission" date="2020-09" db="EMBL/GenBank/DDBJ databases">
        <authorList>
            <person name="Kim M.K."/>
        </authorList>
    </citation>
    <scope>NUCLEOTIDE SEQUENCE</scope>
    <source>
        <strain evidence="3">BT664</strain>
    </source>
</reference>
<dbReference type="EMBL" id="JACXAD010000026">
    <property type="protein sequence ID" value="MBD2769954.1"/>
    <property type="molecule type" value="Genomic_DNA"/>
</dbReference>
<feature type="transmembrane region" description="Helical" evidence="1">
    <location>
        <begin position="121"/>
        <end position="141"/>
    </location>
</feature>
<dbReference type="AlphaFoldDB" id="A0A927BGX4"/>
<dbReference type="PANTHER" id="PTHR23028:SF131">
    <property type="entry name" value="BLR2367 PROTEIN"/>
    <property type="match status" value="1"/>
</dbReference>
<protein>
    <submittedName>
        <fullName evidence="3">Acyltransferase</fullName>
    </submittedName>
</protein>
<evidence type="ECO:0000313" key="4">
    <source>
        <dbReference type="Proteomes" id="UP000612233"/>
    </source>
</evidence>
<dbReference type="Pfam" id="PF01757">
    <property type="entry name" value="Acyl_transf_3"/>
    <property type="match status" value="1"/>
</dbReference>
<keyword evidence="1" id="KW-0472">Membrane</keyword>
<feature type="transmembrane region" description="Helical" evidence="1">
    <location>
        <begin position="275"/>
        <end position="298"/>
    </location>
</feature>
<evidence type="ECO:0000313" key="3">
    <source>
        <dbReference type="EMBL" id="MBD2769954.1"/>
    </source>
</evidence>
<feature type="transmembrane region" description="Helical" evidence="1">
    <location>
        <begin position="246"/>
        <end position="263"/>
    </location>
</feature>
<name>A0A927BGX4_9BACT</name>
<dbReference type="GO" id="GO:0016747">
    <property type="term" value="F:acyltransferase activity, transferring groups other than amino-acyl groups"/>
    <property type="evidence" value="ECO:0007669"/>
    <property type="project" value="InterPro"/>
</dbReference>
<sequence length="342" mass="38474">MNKRIISIQLLRALACLLVLVVHLASFNPLTNLQFGGGIGVDIFFIISGFIIAGSVEGLPAKRPIYTFLVNRFSRVVPYYYLLTLVYVTGVYVAFRVHASAGEFMRSFLFLPMGKDPVHPVGWSLNHEIFFYAFVAFALLLTRNMKRIATLFLLLLLVLQFVPLQLGIIKEIRASINLEFFLGMLIYLLRNKLLPHLRSLAWVGSAIVLLLVVMRLTLDQMTETSTGYYRDTVMLLIGAGIDLPRGLIYGIPSALLCLTVLAQEFRLQSFAKNNLLLRIGNASFTIYLIQHVFFTLLFRLEVSSLLLLTATFCLIVAVSLRLYLLEGYIARAVKERLLVSSG</sequence>
<dbReference type="InterPro" id="IPR050879">
    <property type="entry name" value="Acyltransferase_3"/>
</dbReference>
<feature type="domain" description="Acyltransferase 3" evidence="2">
    <location>
        <begin position="6"/>
        <end position="320"/>
    </location>
</feature>
<comment type="caution">
    <text evidence="3">The sequence shown here is derived from an EMBL/GenBank/DDBJ whole genome shotgun (WGS) entry which is preliminary data.</text>
</comment>
<dbReference type="InterPro" id="IPR002656">
    <property type="entry name" value="Acyl_transf_3_dom"/>
</dbReference>
<dbReference type="Proteomes" id="UP000612233">
    <property type="component" value="Unassembled WGS sequence"/>
</dbReference>
<gene>
    <name evidence="3" type="ORF">IC235_18860</name>
</gene>
<dbReference type="RefSeq" id="WP_191006764.1">
    <property type="nucleotide sequence ID" value="NZ_JACXAD010000026.1"/>
</dbReference>
<feature type="transmembrane region" description="Helical" evidence="1">
    <location>
        <begin position="79"/>
        <end position="101"/>
    </location>
</feature>